<accession>A0A9J6FLH7</accession>
<evidence type="ECO:0000256" key="1">
    <source>
        <dbReference type="SAM" id="Coils"/>
    </source>
</evidence>
<evidence type="ECO:0000259" key="2">
    <source>
        <dbReference type="Pfam" id="PF25298"/>
    </source>
</evidence>
<keyword evidence="1" id="KW-0175">Coiled coil</keyword>
<evidence type="ECO:0000313" key="3">
    <source>
        <dbReference type="EMBL" id="KAH9363273.1"/>
    </source>
</evidence>
<dbReference type="OrthoDB" id="6761697at2759"/>
<dbReference type="EMBL" id="JABSTR010000002">
    <property type="protein sequence ID" value="KAH9363273.1"/>
    <property type="molecule type" value="Genomic_DNA"/>
</dbReference>
<reference evidence="3 4" key="1">
    <citation type="journal article" date="2020" name="Cell">
        <title>Large-Scale Comparative Analyses of Tick Genomes Elucidate Their Genetic Diversity and Vector Capacities.</title>
        <authorList>
            <consortium name="Tick Genome and Microbiome Consortium (TIGMIC)"/>
            <person name="Jia N."/>
            <person name="Wang J."/>
            <person name="Shi W."/>
            <person name="Du L."/>
            <person name="Sun Y."/>
            <person name="Zhan W."/>
            <person name="Jiang J.F."/>
            <person name="Wang Q."/>
            <person name="Zhang B."/>
            <person name="Ji P."/>
            <person name="Bell-Sakyi L."/>
            <person name="Cui X.M."/>
            <person name="Yuan T.T."/>
            <person name="Jiang B.G."/>
            <person name="Yang W.F."/>
            <person name="Lam T.T."/>
            <person name="Chang Q.C."/>
            <person name="Ding S.J."/>
            <person name="Wang X.J."/>
            <person name="Zhu J.G."/>
            <person name="Ruan X.D."/>
            <person name="Zhao L."/>
            <person name="Wei J.T."/>
            <person name="Ye R.Z."/>
            <person name="Que T.C."/>
            <person name="Du C.H."/>
            <person name="Zhou Y.H."/>
            <person name="Cheng J.X."/>
            <person name="Dai P.F."/>
            <person name="Guo W.B."/>
            <person name="Han X.H."/>
            <person name="Huang E.J."/>
            <person name="Li L.F."/>
            <person name="Wei W."/>
            <person name="Gao Y.C."/>
            <person name="Liu J.Z."/>
            <person name="Shao H.Z."/>
            <person name="Wang X."/>
            <person name="Wang C.C."/>
            <person name="Yang T.C."/>
            <person name="Huo Q.B."/>
            <person name="Li W."/>
            <person name="Chen H.Y."/>
            <person name="Chen S.E."/>
            <person name="Zhou L.G."/>
            <person name="Ni X.B."/>
            <person name="Tian J.H."/>
            <person name="Sheng Y."/>
            <person name="Liu T."/>
            <person name="Pan Y.S."/>
            <person name="Xia L.Y."/>
            <person name="Li J."/>
            <person name="Zhao F."/>
            <person name="Cao W.C."/>
        </authorList>
    </citation>
    <scope>NUCLEOTIDE SEQUENCE [LARGE SCALE GENOMIC DNA]</scope>
    <source>
        <strain evidence="3">HaeL-2018</strain>
    </source>
</reference>
<dbReference type="OMA" id="MRNELHE"/>
<proteinExistence type="predicted"/>
<feature type="domain" description="FP protein C-terminal" evidence="2">
    <location>
        <begin position="195"/>
        <end position="246"/>
    </location>
</feature>
<dbReference type="AlphaFoldDB" id="A0A9J6FLH7"/>
<dbReference type="InterPro" id="IPR004244">
    <property type="entry name" value="Transposase_22"/>
</dbReference>
<sequence>MGKDGTRGASSKVPEKDVTDMKDMRELLSAFDKFTRDLRAEFDELKKSISFCTDVCNGVKTATEEIKKLRQEMNELVKQNRDLKAENDRLANKCEDLERYQRLNNLEIKGVPTDNDPLTVIQHIGKSVGIKVDSTDIDTCHWVPTKNSDAQNIIVRFVHRSKRDSILTKCRKSRVDTSVLGIEAKDAIYVNEHLTQATKALLSAAIKKKKEVGWKFVWTASCKVLARKDEKAKSVQISTHADLDKIA</sequence>
<dbReference type="InterPro" id="IPR057251">
    <property type="entry name" value="FP_C"/>
</dbReference>
<feature type="coiled-coil region" evidence="1">
    <location>
        <begin position="59"/>
        <end position="103"/>
    </location>
</feature>
<gene>
    <name evidence="3" type="ORF">HPB48_006379</name>
</gene>
<dbReference type="Pfam" id="PF25298">
    <property type="entry name" value="Baculo_FP_2nd"/>
    <property type="match status" value="1"/>
</dbReference>
<organism evidence="3 4">
    <name type="scientific">Haemaphysalis longicornis</name>
    <name type="common">Bush tick</name>
    <dbReference type="NCBI Taxonomy" id="44386"/>
    <lineage>
        <taxon>Eukaryota</taxon>
        <taxon>Metazoa</taxon>
        <taxon>Ecdysozoa</taxon>
        <taxon>Arthropoda</taxon>
        <taxon>Chelicerata</taxon>
        <taxon>Arachnida</taxon>
        <taxon>Acari</taxon>
        <taxon>Parasitiformes</taxon>
        <taxon>Ixodida</taxon>
        <taxon>Ixodoidea</taxon>
        <taxon>Ixodidae</taxon>
        <taxon>Haemaphysalinae</taxon>
        <taxon>Haemaphysalis</taxon>
    </lineage>
</organism>
<evidence type="ECO:0000313" key="4">
    <source>
        <dbReference type="Proteomes" id="UP000821853"/>
    </source>
</evidence>
<name>A0A9J6FLH7_HAELO</name>
<comment type="caution">
    <text evidence="3">The sequence shown here is derived from an EMBL/GenBank/DDBJ whole genome shotgun (WGS) entry which is preliminary data.</text>
</comment>
<keyword evidence="4" id="KW-1185">Reference proteome</keyword>
<dbReference type="Proteomes" id="UP000821853">
    <property type="component" value="Chromosome 10"/>
</dbReference>
<dbReference type="PANTHER" id="PTHR11505">
    <property type="entry name" value="L1 TRANSPOSABLE ELEMENT-RELATED"/>
    <property type="match status" value="1"/>
</dbReference>
<dbReference type="VEuPathDB" id="VectorBase:HLOH_046849"/>
<protein>
    <recommendedName>
        <fullName evidence="2">FP protein C-terminal domain-containing protein</fullName>
    </recommendedName>
</protein>